<evidence type="ECO:0000256" key="2">
    <source>
        <dbReference type="PROSITE-ProRule" id="PRU00076"/>
    </source>
</evidence>
<dbReference type="KEGG" id="spar:SPRG_22275"/>
<dbReference type="SMART" id="SM00181">
    <property type="entry name" value="EGF"/>
    <property type="match status" value="2"/>
</dbReference>
<dbReference type="OrthoDB" id="27041at2759"/>
<dbReference type="PROSITE" id="PS00022">
    <property type="entry name" value="EGF_1"/>
    <property type="match status" value="2"/>
</dbReference>
<proteinExistence type="predicted"/>
<keyword evidence="3" id="KW-0175">Coiled coil</keyword>
<feature type="domain" description="EGF-like" evidence="5">
    <location>
        <begin position="21"/>
        <end position="60"/>
    </location>
</feature>
<evidence type="ECO:0000256" key="4">
    <source>
        <dbReference type="SAM" id="SignalP"/>
    </source>
</evidence>
<feature type="disulfide bond" evidence="2">
    <location>
        <begin position="50"/>
        <end position="59"/>
    </location>
</feature>
<organism evidence="7 8">
    <name type="scientific">Saprolegnia parasitica (strain CBS 223.65)</name>
    <dbReference type="NCBI Taxonomy" id="695850"/>
    <lineage>
        <taxon>Eukaryota</taxon>
        <taxon>Sar</taxon>
        <taxon>Stramenopiles</taxon>
        <taxon>Oomycota</taxon>
        <taxon>Saprolegniomycetes</taxon>
        <taxon>Saprolegniales</taxon>
        <taxon>Saprolegniaceae</taxon>
        <taxon>Saprolegnia</taxon>
    </lineage>
</organism>
<dbReference type="RefSeq" id="XP_012206082.1">
    <property type="nucleotide sequence ID" value="XM_012350692.1"/>
</dbReference>
<evidence type="ECO:0000259" key="5">
    <source>
        <dbReference type="PROSITE" id="PS50026"/>
    </source>
</evidence>
<dbReference type="GeneID" id="24142658"/>
<dbReference type="VEuPathDB" id="FungiDB:SPRG_22275"/>
<evidence type="ECO:0000313" key="7">
    <source>
        <dbReference type="EMBL" id="KDO23237.1"/>
    </source>
</evidence>
<dbReference type="InterPro" id="IPR000742">
    <property type="entry name" value="EGF"/>
</dbReference>
<evidence type="ECO:0008006" key="9">
    <source>
        <dbReference type="Google" id="ProtNLM"/>
    </source>
</evidence>
<keyword evidence="4" id="KW-0732">Signal</keyword>
<feature type="domain" description="EGF-like" evidence="5">
    <location>
        <begin position="198"/>
        <end position="232"/>
    </location>
</feature>
<evidence type="ECO:0000256" key="3">
    <source>
        <dbReference type="SAM" id="Coils"/>
    </source>
</evidence>
<dbReference type="STRING" id="695850.A0A067C8X0"/>
<dbReference type="InterPro" id="IPR052108">
    <property type="entry name" value="MEGF/SIB"/>
</dbReference>
<dbReference type="Gene3D" id="2.10.25.10">
    <property type="entry name" value="Laminin"/>
    <property type="match status" value="1"/>
</dbReference>
<dbReference type="InterPro" id="IPR013111">
    <property type="entry name" value="EGF_extracell"/>
</dbReference>
<dbReference type="PROSITE" id="PS51688">
    <property type="entry name" value="ICA"/>
    <property type="match status" value="1"/>
</dbReference>
<name>A0A067C8X0_SAPPC</name>
<keyword evidence="1 2" id="KW-1015">Disulfide bond</keyword>
<evidence type="ECO:0000313" key="8">
    <source>
        <dbReference type="Proteomes" id="UP000030745"/>
    </source>
</evidence>
<dbReference type="PROSITE" id="PS50026">
    <property type="entry name" value="EGF_3"/>
    <property type="match status" value="2"/>
</dbReference>
<dbReference type="InterPro" id="IPR030392">
    <property type="entry name" value="S74_ICA"/>
</dbReference>
<keyword evidence="2" id="KW-0245">EGF-like domain</keyword>
<dbReference type="PANTHER" id="PTHR24035:SF109">
    <property type="entry name" value="PROTEIN DRAPER"/>
    <property type="match status" value="1"/>
</dbReference>
<dbReference type="AlphaFoldDB" id="A0A067C8X0"/>
<dbReference type="Proteomes" id="UP000030745">
    <property type="component" value="Unassembled WGS sequence"/>
</dbReference>
<dbReference type="EMBL" id="KK583256">
    <property type="protein sequence ID" value="KDO23237.1"/>
    <property type="molecule type" value="Genomic_DNA"/>
</dbReference>
<feature type="domain" description="Peptidase S74" evidence="6">
    <location>
        <begin position="849"/>
        <end position="945"/>
    </location>
</feature>
<keyword evidence="8" id="KW-1185">Reference proteome</keyword>
<sequence length="968" mass="101220">MKTWPLTATLLACAAIALAQKVKKCPGGENPCSLHGSCMISRMGEYVCNCQWGYTGADCSQKMCPHGVDPTTSATKQEKKVRLQVRGPSEDALAAAGRLFLTFHGHTVEMEVDAAISSERCTKVFQRFHNLGTVSCVRSPTLATSDMLLQLDITLHSFPIYPIMNNLYFHDGNPPATDFGCDTGGAKSLACAFTSLADANVKGYVPCANHGKCNARSGLCACEPGFYGVHCGHNDDAADMLLGLAQGPFFSGNLLKLSAARSPDAAFNLMHVDVGGIPVFTMDGRGDTTLHQGSLVLEALRASRIEVHGDVSVHRANLHVHDGHVRVQKTLDGDGMASPVLAIDARVQTETCVVDEIGSLFRVALNDVSLLSLDALGRLETKAVAVHETLHVAKDTTLDGNVAIAGAASIRAGLDVATNGLRVAQGGAFIGGGASIGGAHPSMAMRPVGIRESQLRLEQPSGSPAAYLTCASNEKRVFEIAATGMTTVHGLDVQAGGVAVHAGGQVIHSGGLRIASGGLHVEKGHVQIDGSLSFQGGLVVNGSESATPSLVAQAAHAHFASSVLHLDASAVDLKASAGFQLVQATTAAGTVLAIDGFGNLTTVGSLHADGAVVAKGPLVAETQALLRPTRLVAAKHLAIPCTHSYVQVLSDGATHPSSTQTISMDGAAYGQLLVVQNADEDALSSLKIPPQSSALFVFDGQAWQTLTATEFDTTQLVNVKEFSAAADLNIGNHMLSAKSIQVAGQTASHVAYYGKGGVLTGDASLSYESASQTLNTHQLKVHALVGKIDMSNSELRGVDIIGGHLRGINLSALTLEVAGEMFVESNAFVGGWLTVDGQVMGSGSYVDSSDARFKTNVSTLVNALPRLQQLRGVTYDYKTDAFPKKHFSTRSEIGFIAQEIEAVVPEVVTTDADGFKYVAYARIVPLAVEAIKEQAATIEALTDAVRTLQAQVAALQALVAQTVDSSRR</sequence>
<dbReference type="PROSITE" id="PS01186">
    <property type="entry name" value="EGF_2"/>
    <property type="match status" value="2"/>
</dbReference>
<gene>
    <name evidence="7" type="ORF">SPRG_22275</name>
</gene>
<feature type="coiled-coil region" evidence="3">
    <location>
        <begin position="931"/>
        <end position="958"/>
    </location>
</feature>
<dbReference type="PANTHER" id="PTHR24035">
    <property type="entry name" value="MULTIPLE EPIDERMAL GROWTH FACTOR-LIKE DOMAINS PROTEIN"/>
    <property type="match status" value="1"/>
</dbReference>
<accession>A0A067C8X0</accession>
<dbReference type="Pfam" id="PF13884">
    <property type="entry name" value="Peptidase_S74"/>
    <property type="match status" value="1"/>
</dbReference>
<feature type="disulfide bond" evidence="2">
    <location>
        <begin position="222"/>
        <end position="231"/>
    </location>
</feature>
<feature type="signal peptide" evidence="4">
    <location>
        <begin position="1"/>
        <end position="19"/>
    </location>
</feature>
<reference evidence="7 8" key="1">
    <citation type="journal article" date="2013" name="PLoS Genet.">
        <title>Distinctive expansion of potential virulence genes in the genome of the oomycete fish pathogen Saprolegnia parasitica.</title>
        <authorList>
            <person name="Jiang R.H."/>
            <person name="de Bruijn I."/>
            <person name="Haas B.J."/>
            <person name="Belmonte R."/>
            <person name="Lobach L."/>
            <person name="Christie J."/>
            <person name="van den Ackerveken G."/>
            <person name="Bottin A."/>
            <person name="Bulone V."/>
            <person name="Diaz-Moreno S.M."/>
            <person name="Dumas B."/>
            <person name="Fan L."/>
            <person name="Gaulin E."/>
            <person name="Govers F."/>
            <person name="Grenville-Briggs L.J."/>
            <person name="Horner N.R."/>
            <person name="Levin J.Z."/>
            <person name="Mammella M."/>
            <person name="Meijer H.J."/>
            <person name="Morris P."/>
            <person name="Nusbaum C."/>
            <person name="Oome S."/>
            <person name="Phillips A.J."/>
            <person name="van Rooyen D."/>
            <person name="Rzeszutek E."/>
            <person name="Saraiva M."/>
            <person name="Secombes C.J."/>
            <person name="Seidl M.F."/>
            <person name="Snel B."/>
            <person name="Stassen J.H."/>
            <person name="Sykes S."/>
            <person name="Tripathy S."/>
            <person name="van den Berg H."/>
            <person name="Vega-Arreguin J.C."/>
            <person name="Wawra S."/>
            <person name="Young S.K."/>
            <person name="Zeng Q."/>
            <person name="Dieguez-Uribeondo J."/>
            <person name="Russ C."/>
            <person name="Tyler B.M."/>
            <person name="van West P."/>
        </authorList>
    </citation>
    <scope>NUCLEOTIDE SEQUENCE [LARGE SCALE GENOMIC DNA]</scope>
    <source>
        <strain evidence="7 8">CBS 223.65</strain>
    </source>
</reference>
<dbReference type="SUPFAM" id="SSF57196">
    <property type="entry name" value="EGF/Laminin"/>
    <property type="match status" value="1"/>
</dbReference>
<dbReference type="OMA" id="PIMNNLY"/>
<protein>
    <recommendedName>
        <fullName evidence="9">EGF-like domain-containing protein</fullName>
    </recommendedName>
</protein>
<dbReference type="Pfam" id="PF07974">
    <property type="entry name" value="EGF_2"/>
    <property type="match status" value="1"/>
</dbReference>
<evidence type="ECO:0000256" key="1">
    <source>
        <dbReference type="ARBA" id="ARBA00023157"/>
    </source>
</evidence>
<comment type="caution">
    <text evidence="2">Lacks conserved residue(s) required for the propagation of feature annotation.</text>
</comment>
<evidence type="ECO:0000259" key="6">
    <source>
        <dbReference type="PROSITE" id="PS51688"/>
    </source>
</evidence>
<dbReference type="CDD" id="cd00054">
    <property type="entry name" value="EGF_CA"/>
    <property type="match status" value="2"/>
</dbReference>
<feature type="chain" id="PRO_5001634215" description="EGF-like domain-containing protein" evidence="4">
    <location>
        <begin position="20"/>
        <end position="968"/>
    </location>
</feature>